<keyword evidence="1" id="KW-1133">Transmembrane helix</keyword>
<protein>
    <submittedName>
        <fullName evidence="2">Uncharacterized protein</fullName>
    </submittedName>
</protein>
<name>A0A7I8DG61_9FIRM</name>
<keyword evidence="1" id="KW-0472">Membrane</keyword>
<keyword evidence="3" id="KW-1185">Reference proteome</keyword>
<evidence type="ECO:0000313" key="2">
    <source>
        <dbReference type="EMBL" id="BCJ97370.1"/>
    </source>
</evidence>
<dbReference type="AlphaFoldDB" id="A0A7I8DG61"/>
<evidence type="ECO:0000256" key="1">
    <source>
        <dbReference type="SAM" id="Phobius"/>
    </source>
</evidence>
<keyword evidence="1" id="KW-0812">Transmembrane</keyword>
<proteinExistence type="predicted"/>
<organism evidence="2 3">
    <name type="scientific">Anaerocolumna chitinilytica</name>
    <dbReference type="NCBI Taxonomy" id="1727145"/>
    <lineage>
        <taxon>Bacteria</taxon>
        <taxon>Bacillati</taxon>
        <taxon>Bacillota</taxon>
        <taxon>Clostridia</taxon>
        <taxon>Lachnospirales</taxon>
        <taxon>Lachnospiraceae</taxon>
        <taxon>Anaerocolumna</taxon>
    </lineage>
</organism>
<gene>
    <name evidence="2" type="ORF">bsdcttw_04110</name>
</gene>
<dbReference type="Proteomes" id="UP000515703">
    <property type="component" value="Chromosome"/>
</dbReference>
<reference evidence="2 3" key="2">
    <citation type="submission" date="2020-08" db="EMBL/GenBank/DDBJ databases">
        <authorList>
            <person name="Ueki A."/>
            <person name="Tonouchi A."/>
        </authorList>
    </citation>
    <scope>NUCLEOTIDE SEQUENCE [LARGE SCALE GENOMIC DNA]</scope>
    <source>
        <strain evidence="2 3">CTTW</strain>
    </source>
</reference>
<dbReference type="KEGG" id="acht:bsdcttw_04110"/>
<accession>A0A7I8DG61</accession>
<reference evidence="2 3" key="1">
    <citation type="submission" date="2020-08" db="EMBL/GenBank/DDBJ databases">
        <title>Draft genome sequencing of an Anaerocolumna strain isolated from anoxic soil subjected to BSD treatment.</title>
        <authorList>
            <person name="Uek A."/>
            <person name="Tonouchi A."/>
        </authorList>
    </citation>
    <scope>NUCLEOTIDE SEQUENCE [LARGE SCALE GENOMIC DNA]</scope>
    <source>
        <strain evidence="2 3">CTTW</strain>
    </source>
</reference>
<sequence length="226" mass="24995">MKRLKNLIIPILCVLALLIFAGEPLREANAKSLSQTVETVSTNKSLNGRLNQQESNILNTLTENIRFVGMPGKEDLGEGKSEYESFLVQYLGMNQVNLSANTLEQVDSRMKEVNYLLQMEKKTKVSELSTDSKEIAIGLTKDIFSVCGLAAGFNPAGELISLSDKSGNLTLADEGSYKKNINSGILLLVIAIVGILQVVCYILSRKSRIMIKDVKYNGFHKEEYAR</sequence>
<evidence type="ECO:0000313" key="3">
    <source>
        <dbReference type="Proteomes" id="UP000515703"/>
    </source>
</evidence>
<dbReference type="EMBL" id="AP023368">
    <property type="protein sequence ID" value="BCJ97370.1"/>
    <property type="molecule type" value="Genomic_DNA"/>
</dbReference>
<feature type="transmembrane region" description="Helical" evidence="1">
    <location>
        <begin position="184"/>
        <end position="203"/>
    </location>
</feature>
<dbReference type="RefSeq" id="WP_185257804.1">
    <property type="nucleotide sequence ID" value="NZ_AP023368.1"/>
</dbReference>